<protein>
    <submittedName>
        <fullName evidence="2">Uncharacterized protein</fullName>
    </submittedName>
</protein>
<evidence type="ECO:0000313" key="1">
    <source>
        <dbReference type="Proteomes" id="UP000887574"/>
    </source>
</evidence>
<dbReference type="Proteomes" id="UP000887574">
    <property type="component" value="Unplaced"/>
</dbReference>
<name>A0A915E5P4_9BILA</name>
<reference evidence="2" key="1">
    <citation type="submission" date="2022-11" db="UniProtKB">
        <authorList>
            <consortium name="WormBaseParasite"/>
        </authorList>
    </citation>
    <scope>IDENTIFICATION</scope>
</reference>
<accession>A0A915E5P4</accession>
<keyword evidence="1" id="KW-1185">Reference proteome</keyword>
<evidence type="ECO:0000313" key="2">
    <source>
        <dbReference type="WBParaSite" id="jg311"/>
    </source>
</evidence>
<organism evidence="1 2">
    <name type="scientific">Ditylenchus dipsaci</name>
    <dbReference type="NCBI Taxonomy" id="166011"/>
    <lineage>
        <taxon>Eukaryota</taxon>
        <taxon>Metazoa</taxon>
        <taxon>Ecdysozoa</taxon>
        <taxon>Nematoda</taxon>
        <taxon>Chromadorea</taxon>
        <taxon>Rhabditida</taxon>
        <taxon>Tylenchina</taxon>
        <taxon>Tylenchomorpha</taxon>
        <taxon>Sphaerularioidea</taxon>
        <taxon>Anguinidae</taxon>
        <taxon>Anguininae</taxon>
        <taxon>Ditylenchus</taxon>
    </lineage>
</organism>
<proteinExistence type="predicted"/>
<dbReference type="WBParaSite" id="jg311">
    <property type="protein sequence ID" value="jg311"/>
    <property type="gene ID" value="jg311"/>
</dbReference>
<dbReference type="AlphaFoldDB" id="A0A915E5P4"/>
<sequence>MKTTAILSTITKIREENMLLDRNKEGVSVLHNHIIDYDDVMRKICIHAEIRPDCLDHGSHLTEISYYTVVCTGIIPGDDAVQIISKKLEDQDTLSTLFHSMQR</sequence>